<dbReference type="Proteomes" id="UP000076643">
    <property type="component" value="Unassembled WGS sequence"/>
</dbReference>
<keyword evidence="2" id="KW-1185">Reference proteome</keyword>
<accession>A0A166YEA2</accession>
<comment type="caution">
    <text evidence="1">The sequence shown here is derived from an EMBL/GenBank/DDBJ whole genome shotgun (WGS) entry which is preliminary data.</text>
</comment>
<gene>
    <name evidence="1" type="ORF">N475_09475</name>
</gene>
<evidence type="ECO:0000313" key="2">
    <source>
        <dbReference type="Proteomes" id="UP000076643"/>
    </source>
</evidence>
<dbReference type="AlphaFoldDB" id="A0A166YEA2"/>
<reference evidence="1 2" key="1">
    <citation type="submission" date="2013-07" db="EMBL/GenBank/DDBJ databases">
        <title>Comparative Genomic and Metabolomic Analysis of Twelve Strains of Pseudoalteromonas luteoviolacea.</title>
        <authorList>
            <person name="Vynne N.G."/>
            <person name="Mansson M."/>
            <person name="Gram L."/>
        </authorList>
    </citation>
    <scope>NUCLEOTIDE SEQUENCE [LARGE SCALE GENOMIC DNA]</scope>
    <source>
        <strain evidence="1 2">DSM 6061</strain>
    </source>
</reference>
<sequence>MYRKWIVCFFALSMAVFAFSHLMLNLAESKDEEITRLIEQSSRHYKPHSTHYLKLVELSSHLSDEQTLSLRQVGYSHFAIEWALRLIKRQQHTQAWLLIEHHWADVDEPIKIRVLELLSQQRRYSFITKIFKQFVAIEPYQTIGQLAQGIDPSMINHRVLSELGINTLDTPLQVQNGCPHMILLLGGTLDSVIKLQQIKAQFQASELASRLPYCFSEPVYVGNSVACDGEKGEFIRCNLAQVVHAQQLFTARHVVMMSDQPGLANVRHGMMVLNHLHGFELFVHELMHFAHFEDEYPVPVEKASWLCASPGLKAPNLYVGNVPPKGWHSSKTCRLGKLRSYKPSHMHSKMEYHAINLSNQYLGLWLKALEQSLLEPSDYQIYHHQLVNARPALVK</sequence>
<protein>
    <submittedName>
        <fullName evidence="1">Uncharacterized protein</fullName>
    </submittedName>
</protein>
<dbReference type="PATRIC" id="fig|1365250.3.peg.970"/>
<name>A0A166YEA2_9GAMM</name>
<dbReference type="EMBL" id="AUYB01000082">
    <property type="protein sequence ID" value="KZN42551.1"/>
    <property type="molecule type" value="Genomic_DNA"/>
</dbReference>
<organism evidence="1 2">
    <name type="scientific">Pseudoalteromonas luteoviolacea DSM 6061</name>
    <dbReference type="NCBI Taxonomy" id="1365250"/>
    <lineage>
        <taxon>Bacteria</taxon>
        <taxon>Pseudomonadati</taxon>
        <taxon>Pseudomonadota</taxon>
        <taxon>Gammaproteobacteria</taxon>
        <taxon>Alteromonadales</taxon>
        <taxon>Pseudoalteromonadaceae</taxon>
        <taxon>Pseudoalteromonas</taxon>
    </lineage>
</organism>
<evidence type="ECO:0000313" key="1">
    <source>
        <dbReference type="EMBL" id="KZN42551.1"/>
    </source>
</evidence>
<proteinExistence type="predicted"/>